<protein>
    <recommendedName>
        <fullName evidence="3">ABM domain-containing protein</fullName>
    </recommendedName>
</protein>
<gene>
    <name evidence="1" type="ORF">CcCBS67573_g03225</name>
</gene>
<organism evidence="1 2">
    <name type="scientific">Chytriomyces confervae</name>
    <dbReference type="NCBI Taxonomy" id="246404"/>
    <lineage>
        <taxon>Eukaryota</taxon>
        <taxon>Fungi</taxon>
        <taxon>Fungi incertae sedis</taxon>
        <taxon>Chytridiomycota</taxon>
        <taxon>Chytridiomycota incertae sedis</taxon>
        <taxon>Chytridiomycetes</taxon>
        <taxon>Chytridiales</taxon>
        <taxon>Chytriomycetaceae</taxon>
        <taxon>Chytriomyces</taxon>
    </lineage>
</organism>
<accession>A0A507FJM2</accession>
<dbReference type="OrthoDB" id="2120148at2759"/>
<dbReference type="AlphaFoldDB" id="A0A507FJM2"/>
<proteinExistence type="predicted"/>
<sequence length="135" mass="15360">MSAPPLPLHETKRDSLSNLTSAGISPILYEVNLSVPKENARDYLSYLGTFCRNAVETVEGFTHCNVFTQPKPTGLHWLSEEGDAKVYVVVQYHIASEHHMNLYLDNYQDALSKQDQNKWGFLVISRRILRLQVAI</sequence>
<dbReference type="Proteomes" id="UP000320333">
    <property type="component" value="Unassembled WGS sequence"/>
</dbReference>
<evidence type="ECO:0000313" key="1">
    <source>
        <dbReference type="EMBL" id="TPX75506.1"/>
    </source>
</evidence>
<dbReference type="EMBL" id="QEAP01000079">
    <property type="protein sequence ID" value="TPX75506.1"/>
    <property type="molecule type" value="Genomic_DNA"/>
</dbReference>
<name>A0A507FJM2_9FUNG</name>
<keyword evidence="2" id="KW-1185">Reference proteome</keyword>
<evidence type="ECO:0008006" key="3">
    <source>
        <dbReference type="Google" id="ProtNLM"/>
    </source>
</evidence>
<evidence type="ECO:0000313" key="2">
    <source>
        <dbReference type="Proteomes" id="UP000320333"/>
    </source>
</evidence>
<comment type="caution">
    <text evidence="1">The sequence shown here is derived from an EMBL/GenBank/DDBJ whole genome shotgun (WGS) entry which is preliminary data.</text>
</comment>
<reference evidence="1 2" key="1">
    <citation type="journal article" date="2019" name="Sci. Rep.">
        <title>Comparative genomics of chytrid fungi reveal insights into the obligate biotrophic and pathogenic lifestyle of Synchytrium endobioticum.</title>
        <authorList>
            <person name="van de Vossenberg B.T.L.H."/>
            <person name="Warris S."/>
            <person name="Nguyen H.D.T."/>
            <person name="van Gent-Pelzer M.P.E."/>
            <person name="Joly D.L."/>
            <person name="van de Geest H.C."/>
            <person name="Bonants P.J.M."/>
            <person name="Smith D.S."/>
            <person name="Levesque C.A."/>
            <person name="van der Lee T.A.J."/>
        </authorList>
    </citation>
    <scope>NUCLEOTIDE SEQUENCE [LARGE SCALE GENOMIC DNA]</scope>
    <source>
        <strain evidence="1 2">CBS 675.73</strain>
    </source>
</reference>